<dbReference type="InterPro" id="IPR000871">
    <property type="entry name" value="Beta-lactam_class-A"/>
</dbReference>
<dbReference type="Gene3D" id="3.40.710.10">
    <property type="entry name" value="DD-peptidase/beta-lactamase superfamily"/>
    <property type="match status" value="1"/>
</dbReference>
<evidence type="ECO:0000313" key="3">
    <source>
        <dbReference type="Proteomes" id="UP000312512"/>
    </source>
</evidence>
<dbReference type="EMBL" id="VDLX02000014">
    <property type="protein sequence ID" value="KAB8190823.1"/>
    <property type="molecule type" value="Genomic_DNA"/>
</dbReference>
<dbReference type="InterPro" id="IPR012338">
    <property type="entry name" value="Beta-lactam/transpept-like"/>
</dbReference>
<reference evidence="2 3" key="1">
    <citation type="submission" date="2019-10" db="EMBL/GenBank/DDBJ databases">
        <title>Nonomuraea sp. nov., isolated from Phyllanthus amarus.</title>
        <authorList>
            <person name="Klykleung N."/>
            <person name="Tanasupawat S."/>
        </authorList>
    </citation>
    <scope>NUCLEOTIDE SEQUENCE [LARGE SCALE GENOMIC DNA]</scope>
    <source>
        <strain evidence="2 3">PA1-10</strain>
    </source>
</reference>
<dbReference type="SUPFAM" id="SSF56601">
    <property type="entry name" value="beta-lactamase/transpeptidase-like"/>
    <property type="match status" value="1"/>
</dbReference>
<dbReference type="GO" id="GO:0046677">
    <property type="term" value="P:response to antibiotic"/>
    <property type="evidence" value="ECO:0007669"/>
    <property type="project" value="InterPro"/>
</dbReference>
<organism evidence="2 3">
    <name type="scientific">Nonomuraea phyllanthi</name>
    <dbReference type="NCBI Taxonomy" id="2219224"/>
    <lineage>
        <taxon>Bacteria</taxon>
        <taxon>Bacillati</taxon>
        <taxon>Actinomycetota</taxon>
        <taxon>Actinomycetes</taxon>
        <taxon>Streptosporangiales</taxon>
        <taxon>Streptosporangiaceae</taxon>
        <taxon>Nonomuraea</taxon>
    </lineage>
</organism>
<keyword evidence="2" id="KW-0378">Hydrolase</keyword>
<evidence type="ECO:0000259" key="1">
    <source>
        <dbReference type="Pfam" id="PF13354"/>
    </source>
</evidence>
<gene>
    <name evidence="2" type="ORF">FH608_032690</name>
</gene>
<dbReference type="GO" id="GO:0008800">
    <property type="term" value="F:beta-lactamase activity"/>
    <property type="evidence" value="ECO:0007669"/>
    <property type="project" value="InterPro"/>
</dbReference>
<dbReference type="GO" id="GO:0030655">
    <property type="term" value="P:beta-lactam antibiotic catabolic process"/>
    <property type="evidence" value="ECO:0007669"/>
    <property type="project" value="InterPro"/>
</dbReference>
<accession>A0A5C4VZB3</accession>
<sequence>MFVRGFSLIVALLAVAGCAGPSVAAPPVVTPVPRPVAVAVESVLPDGARRALDRKLARYLRERPGRAALAVYDRTTGVRYAFREHTPFMLASVAKMDILLAFLLGKEGELDDYERELTSRMIRYSDNDCAHELYMLVGGRKGLTGVLRRLGVEHTWPGPGLYWGTTRSRPSDQVKVLEWLTDAGGPLPLHDRRYALKLMSSVHPSQAWGVSAAGGEVALKNGWLPSDAHGGLWTVNSVGRLDVRGHELLMAVLSERSPTMETGIATVEELARLTADALTGPEKTLVSASEVF</sequence>
<evidence type="ECO:0000313" key="2">
    <source>
        <dbReference type="EMBL" id="KAB8190823.1"/>
    </source>
</evidence>
<dbReference type="AlphaFoldDB" id="A0A5C4VZB3"/>
<protein>
    <submittedName>
        <fullName evidence="2">Serine hydrolase</fullName>
    </submittedName>
</protein>
<dbReference type="Pfam" id="PF13354">
    <property type="entry name" value="Beta-lactamase2"/>
    <property type="match status" value="1"/>
</dbReference>
<dbReference type="PROSITE" id="PS51257">
    <property type="entry name" value="PROKAR_LIPOPROTEIN"/>
    <property type="match status" value="1"/>
</dbReference>
<dbReference type="Proteomes" id="UP000312512">
    <property type="component" value="Unassembled WGS sequence"/>
</dbReference>
<dbReference type="RefSeq" id="WP_139634222.1">
    <property type="nucleotide sequence ID" value="NZ_VDLX02000014.1"/>
</dbReference>
<proteinExistence type="predicted"/>
<dbReference type="InterPro" id="IPR045155">
    <property type="entry name" value="Beta-lactam_cat"/>
</dbReference>
<dbReference type="PANTHER" id="PTHR35333">
    <property type="entry name" value="BETA-LACTAMASE"/>
    <property type="match status" value="1"/>
</dbReference>
<name>A0A5C4VZB3_9ACTN</name>
<feature type="domain" description="Beta-lactamase class A catalytic" evidence="1">
    <location>
        <begin position="115"/>
        <end position="251"/>
    </location>
</feature>
<comment type="caution">
    <text evidence="2">The sequence shown here is derived from an EMBL/GenBank/DDBJ whole genome shotgun (WGS) entry which is preliminary data.</text>
</comment>
<keyword evidence="3" id="KW-1185">Reference proteome</keyword>
<dbReference type="PANTHER" id="PTHR35333:SF3">
    <property type="entry name" value="BETA-LACTAMASE-TYPE TRANSPEPTIDASE FOLD CONTAINING PROTEIN"/>
    <property type="match status" value="1"/>
</dbReference>
<dbReference type="OrthoDB" id="3524371at2"/>